<dbReference type="Proteomes" id="UP000053039">
    <property type="component" value="Unassembled WGS sequence"/>
</dbReference>
<dbReference type="Pfam" id="PF18156">
    <property type="entry name" value="pPIWI_RE_Y"/>
    <property type="match status" value="1"/>
</dbReference>
<dbReference type="InterPro" id="IPR041191">
    <property type="entry name" value="pPIWI_RE_Y"/>
</dbReference>
<dbReference type="InterPro" id="IPR040828">
    <property type="entry name" value="pPIWI_RE_REase"/>
</dbReference>
<evidence type="ECO:0000313" key="4">
    <source>
        <dbReference type="EMBL" id="KUM85528.1"/>
    </source>
</evidence>
<feature type="domain" description="REase associating with pPIWI RE" evidence="2">
    <location>
        <begin position="263"/>
        <end position="378"/>
    </location>
</feature>
<dbReference type="EMBL" id="LMWM01000029">
    <property type="protein sequence ID" value="KUM85528.1"/>
    <property type="molecule type" value="Genomic_DNA"/>
</dbReference>
<evidence type="ECO:0000259" key="2">
    <source>
        <dbReference type="Pfam" id="PF18154"/>
    </source>
</evidence>
<evidence type="ECO:0000313" key="5">
    <source>
        <dbReference type="Proteomes" id="UP000053039"/>
    </source>
</evidence>
<evidence type="ECO:0000259" key="3">
    <source>
        <dbReference type="Pfam" id="PF18156"/>
    </source>
</evidence>
<protein>
    <recommendedName>
        <fullName evidence="6">Fis family transcriptional regulator</fullName>
    </recommendedName>
</protein>
<dbReference type="RefSeq" id="WP_051831939.1">
    <property type="nucleotide sequence ID" value="NZ_KQ948149.1"/>
</dbReference>
<proteinExistence type="predicted"/>
<dbReference type="OrthoDB" id="580959at2"/>
<evidence type="ECO:0008006" key="6">
    <source>
        <dbReference type="Google" id="ProtNLM"/>
    </source>
</evidence>
<gene>
    <name evidence="4" type="ORF">AQI94_27110</name>
</gene>
<comment type="caution">
    <text evidence="4">The sequence shown here is derived from an EMBL/GenBank/DDBJ whole genome shotgun (WGS) entry which is preliminary data.</text>
</comment>
<dbReference type="Pfam" id="PF18154">
    <property type="entry name" value="pPIWI_RE_REase"/>
    <property type="match status" value="1"/>
</dbReference>
<name>A0A101N2U7_9ACTN</name>
<reference evidence="4 5" key="1">
    <citation type="submission" date="2015-10" db="EMBL/GenBank/DDBJ databases">
        <title>Draft genome sequence of Streptomyces pseudovenezuelae DSM 40212, type strain for the species Streptomyces pseudovenezuelae.</title>
        <authorList>
            <person name="Ruckert C."/>
            <person name="Winkler A."/>
            <person name="Kalinowski J."/>
            <person name="Kampfer P."/>
            <person name="Glaeser S."/>
        </authorList>
    </citation>
    <scope>NUCLEOTIDE SEQUENCE [LARGE SCALE GENOMIC DNA]</scope>
    <source>
        <strain evidence="4 5">DSM 40212</strain>
    </source>
</reference>
<feature type="domain" description="pPIWI-RE three-gene island" evidence="3">
    <location>
        <begin position="23"/>
        <end position="166"/>
    </location>
</feature>
<evidence type="ECO:0000256" key="1">
    <source>
        <dbReference type="SAM" id="MobiDB-lite"/>
    </source>
</evidence>
<dbReference type="AlphaFoldDB" id="A0A101N2U7"/>
<organism evidence="4 5">
    <name type="scientific">Streptomyces pseudovenezuelae</name>
    <dbReference type="NCBI Taxonomy" id="67350"/>
    <lineage>
        <taxon>Bacteria</taxon>
        <taxon>Bacillati</taxon>
        <taxon>Actinomycetota</taxon>
        <taxon>Actinomycetes</taxon>
        <taxon>Kitasatosporales</taxon>
        <taxon>Streptomycetaceae</taxon>
        <taxon>Streptomyces</taxon>
        <taxon>Streptomyces aurantiacus group</taxon>
    </lineage>
</organism>
<feature type="compositionally biased region" description="Polar residues" evidence="1">
    <location>
        <begin position="387"/>
        <end position="396"/>
    </location>
</feature>
<feature type="region of interest" description="Disordered" evidence="1">
    <location>
        <begin position="375"/>
        <end position="396"/>
    </location>
</feature>
<accession>A0A101N2U7</accession>
<sequence>MATAFDAHAAQRGDWLDFPDVRLVRTLAGAVIQLADLGSLSSFKLPYPAEAQRALDRTVLACLLRGVEEIPKSLPELLFWCHSRPLEDWPLDLPPDAFGPDDYLVDPEARVPTQLCHEWWIRGKDAGAAQFDREVIHTAMRLCRKASSPESYVAFRRLLVERPVLTGVERFETETDLSLAPVQELLDQCYAPVPASYEFQGGYVTCGRCLTLLTPLADGAWWCERDRCRRRGAPPHGRTLTGADVPGLLQLVRPLRQFVTGPGRAEVELEARLRTLGLEVQLWPGFDAYDLRVTFPDEHIWAIDVKDWKHPGLLGRSAKPVRPEPPYDEACWVVPREQAEAHRDYLGTYRRNRPASAAGLPLLTDDRLVALATARTRGADGPHLTDSAPTNGSPSA</sequence>